<dbReference type="AlphaFoldDB" id="A0AA36GIM4"/>
<evidence type="ECO:0000313" key="1">
    <source>
        <dbReference type="EMBL" id="CAJ0593305.1"/>
    </source>
</evidence>
<comment type="caution">
    <text evidence="1">The sequence shown here is derived from an EMBL/GenBank/DDBJ whole genome shotgun (WGS) entry which is preliminary data.</text>
</comment>
<reference evidence="1" key="1">
    <citation type="submission" date="2023-07" db="EMBL/GenBank/DDBJ databases">
        <authorList>
            <consortium name="CYATHOMIX"/>
        </authorList>
    </citation>
    <scope>NUCLEOTIDE SEQUENCE</scope>
    <source>
        <strain evidence="1">N/A</strain>
    </source>
</reference>
<gene>
    <name evidence="1" type="ORF">CYNAS_LOCUS5288</name>
</gene>
<evidence type="ECO:0000313" key="2">
    <source>
        <dbReference type="Proteomes" id="UP001176961"/>
    </source>
</evidence>
<proteinExistence type="predicted"/>
<dbReference type="Proteomes" id="UP001176961">
    <property type="component" value="Unassembled WGS sequence"/>
</dbReference>
<name>A0AA36GIM4_CYLNA</name>
<keyword evidence="2" id="KW-1185">Reference proteome</keyword>
<sequence length="134" mass="15325">MHQAMTMAEKKGALKPPPPAVMRINLDEGTNTFCQTCPGKGLLELFRLSRCGCSNDDEPGTVQLEEESSAPIITYLTKEDKSRKRRWSGQEKRLLKWAEEANTALPFRSAFYEFFKALRSSIAQVYERHRNEVI</sequence>
<dbReference type="EMBL" id="CATQJL010000112">
    <property type="protein sequence ID" value="CAJ0593305.1"/>
    <property type="molecule type" value="Genomic_DNA"/>
</dbReference>
<accession>A0AA36GIM4</accession>
<organism evidence="1 2">
    <name type="scientific">Cylicocyclus nassatus</name>
    <name type="common">Nematode worm</name>
    <dbReference type="NCBI Taxonomy" id="53992"/>
    <lineage>
        <taxon>Eukaryota</taxon>
        <taxon>Metazoa</taxon>
        <taxon>Ecdysozoa</taxon>
        <taxon>Nematoda</taxon>
        <taxon>Chromadorea</taxon>
        <taxon>Rhabditida</taxon>
        <taxon>Rhabditina</taxon>
        <taxon>Rhabditomorpha</taxon>
        <taxon>Strongyloidea</taxon>
        <taxon>Strongylidae</taxon>
        <taxon>Cylicocyclus</taxon>
    </lineage>
</organism>
<protein>
    <submittedName>
        <fullName evidence="1">Uncharacterized protein</fullName>
    </submittedName>
</protein>